<proteinExistence type="inferred from homology"/>
<name>A0A3L7JBS5_9HYPH</name>
<keyword evidence="7" id="KW-1185">Reference proteome</keyword>
<dbReference type="AlphaFoldDB" id="A0A3L7JBS5"/>
<feature type="binding site" evidence="2">
    <location>
        <position position="3"/>
    </location>
    <ligand>
        <name>substrate</name>
    </ligand>
</feature>
<feature type="binding site" evidence="3">
    <location>
        <position position="70"/>
    </location>
    <ligand>
        <name>ATP</name>
        <dbReference type="ChEBI" id="CHEBI:30616"/>
    </ligand>
</feature>
<comment type="caution">
    <text evidence="6">The sequence shown here is derived from an EMBL/GenBank/DDBJ whole genome shotgun (WGS) entry which is preliminary data.</text>
</comment>
<dbReference type="EMBL" id="RCWN01000001">
    <property type="protein sequence ID" value="RLQ88086.1"/>
    <property type="molecule type" value="Genomic_DNA"/>
</dbReference>
<keyword evidence="4" id="KW-0479">Metal-binding</keyword>
<dbReference type="GO" id="GO:0004143">
    <property type="term" value="F:ATP-dependent diacylglycerol kinase activity"/>
    <property type="evidence" value="ECO:0007669"/>
    <property type="project" value="UniProtKB-EC"/>
</dbReference>
<feature type="binding site" evidence="4">
    <location>
        <position position="22"/>
    </location>
    <ligand>
        <name>a divalent metal cation</name>
        <dbReference type="ChEBI" id="CHEBI:60240"/>
    </ligand>
</feature>
<evidence type="ECO:0000256" key="1">
    <source>
        <dbReference type="PIRSR" id="PIRSR600829-1"/>
    </source>
</evidence>
<dbReference type="GO" id="GO:0046872">
    <property type="term" value="F:metal ion binding"/>
    <property type="evidence" value="ECO:0007669"/>
    <property type="project" value="UniProtKB-KW"/>
</dbReference>
<keyword evidence="5" id="KW-1208">Phospholipid metabolism</keyword>
<feature type="binding site" evidence="2">
    <location>
        <begin position="24"/>
        <end position="28"/>
    </location>
    <ligand>
        <name>substrate</name>
    </ligand>
</feature>
<feature type="binding site" evidence="3">
    <location>
        <begin position="88"/>
        <end position="89"/>
    </location>
    <ligand>
        <name>ATP</name>
        <dbReference type="ChEBI" id="CHEBI:30616"/>
    </ligand>
</feature>
<keyword evidence="4" id="KW-0460">Magnesium</keyword>
<feature type="binding site" evidence="3">
    <location>
        <position position="22"/>
    </location>
    <ligand>
        <name>ATP</name>
        <dbReference type="ChEBI" id="CHEBI:30616"/>
    </ligand>
</feature>
<accession>A0A3L7JBS5</accession>
<keyword evidence="5" id="KW-0443">Lipid metabolism</keyword>
<dbReference type="GO" id="GO:0006654">
    <property type="term" value="P:phosphatidic acid biosynthetic process"/>
    <property type="evidence" value="ECO:0007669"/>
    <property type="project" value="InterPro"/>
</dbReference>
<keyword evidence="5" id="KW-0808">Transferase</keyword>
<dbReference type="PANTHER" id="PTHR34299">
    <property type="entry name" value="DIACYLGLYCEROL KINASE"/>
    <property type="match status" value="1"/>
</dbReference>
<comment type="similarity">
    <text evidence="5">Belongs to the bacterial diacylglycerol kinase family.</text>
</comment>
<reference evidence="6 7" key="1">
    <citation type="submission" date="2018-10" db="EMBL/GenBank/DDBJ databases">
        <title>Notoacmeibacter sp. M2BS9Y-3-1, whole genome shotgun sequence.</title>
        <authorList>
            <person name="Tuo L."/>
        </authorList>
    </citation>
    <scope>NUCLEOTIDE SEQUENCE [LARGE SCALE GENOMIC DNA]</scope>
    <source>
        <strain evidence="6 7">M2BS9Y-3-1</strain>
    </source>
</reference>
<gene>
    <name evidence="6" type="ORF">D8780_07570</name>
</gene>
<sequence length="117" mass="13105">MKRLVDAFWNSVDGFLFLATHEKAFRQECFLLVVALFVALPISEDWRGYALLISVILILMLVEALNTGIEKACDALSTSFHEQIKVAKDCGSLAVLIASIIAIWTWGLAVIDWWVGY</sequence>
<keyword evidence="5" id="KW-1133">Transmembrane helix</keyword>
<keyword evidence="3 5" id="KW-0067">ATP-binding</keyword>
<comment type="caution">
    <text evidence="5">Lacks conserved residue(s) required for the propagation of feature annotation.</text>
</comment>
<evidence type="ECO:0000256" key="5">
    <source>
        <dbReference type="RuleBase" id="RU363065"/>
    </source>
</evidence>
<feature type="binding site" evidence="2">
    <location>
        <position position="92"/>
    </location>
    <ligand>
        <name>substrate</name>
    </ligand>
</feature>
<evidence type="ECO:0000256" key="4">
    <source>
        <dbReference type="PIRSR" id="PIRSR600829-4"/>
    </source>
</evidence>
<dbReference type="RefSeq" id="WP_121645051.1">
    <property type="nucleotide sequence ID" value="NZ_RCWN01000001.1"/>
</dbReference>
<feature type="binding site" evidence="4">
    <location>
        <position position="70"/>
    </location>
    <ligand>
        <name>a divalent metal cation</name>
        <dbReference type="ChEBI" id="CHEBI:60240"/>
    </ligand>
</feature>
<protein>
    <recommendedName>
        <fullName evidence="5">Diacylglycerol kinase</fullName>
        <ecNumber evidence="5">2.7.1.107</ecNumber>
    </recommendedName>
</protein>
<comment type="cofactor">
    <cofactor evidence="4">
        <name>Mg(2+)</name>
        <dbReference type="ChEBI" id="CHEBI:18420"/>
    </cofactor>
    <text evidence="4">Mn(2+), Zn(2+), Cd(2+) and Co(2+) support activity to lesser extents.</text>
</comment>
<comment type="catalytic activity">
    <reaction evidence="5">
        <text>a 1,2-diacyl-sn-glycerol + ATP = a 1,2-diacyl-sn-glycero-3-phosphate + ADP + H(+)</text>
        <dbReference type="Rhea" id="RHEA:10272"/>
        <dbReference type="ChEBI" id="CHEBI:15378"/>
        <dbReference type="ChEBI" id="CHEBI:17815"/>
        <dbReference type="ChEBI" id="CHEBI:30616"/>
        <dbReference type="ChEBI" id="CHEBI:58608"/>
        <dbReference type="ChEBI" id="CHEBI:456216"/>
        <dbReference type="EC" id="2.7.1.107"/>
    </reaction>
</comment>
<evidence type="ECO:0000313" key="7">
    <source>
        <dbReference type="Proteomes" id="UP000281094"/>
    </source>
</evidence>
<evidence type="ECO:0000256" key="2">
    <source>
        <dbReference type="PIRSR" id="PIRSR600829-2"/>
    </source>
</evidence>
<dbReference type="Proteomes" id="UP000281094">
    <property type="component" value="Unassembled WGS sequence"/>
</dbReference>
<evidence type="ECO:0000256" key="3">
    <source>
        <dbReference type="PIRSR" id="PIRSR600829-3"/>
    </source>
</evidence>
<dbReference type="PANTHER" id="PTHR34299:SF1">
    <property type="entry name" value="DIACYLGLYCEROL KINASE"/>
    <property type="match status" value="1"/>
</dbReference>
<keyword evidence="3 5" id="KW-0547">Nucleotide-binding</keyword>
<dbReference type="Pfam" id="PF01219">
    <property type="entry name" value="DAGK_prokar"/>
    <property type="match status" value="1"/>
</dbReference>
<keyword evidence="5" id="KW-0472">Membrane</keyword>
<dbReference type="InterPro" id="IPR000829">
    <property type="entry name" value="DAGK"/>
</dbReference>
<dbReference type="GO" id="GO:0005886">
    <property type="term" value="C:plasma membrane"/>
    <property type="evidence" value="ECO:0007669"/>
    <property type="project" value="UniProtKB-SubCell"/>
</dbReference>
<dbReference type="EC" id="2.7.1.107" evidence="5"/>
<keyword evidence="5" id="KW-1003">Cell membrane</keyword>
<keyword evidence="5 6" id="KW-0418">Kinase</keyword>
<feature type="transmembrane region" description="Helical" evidence="5">
    <location>
        <begin position="90"/>
        <end position="115"/>
    </location>
</feature>
<organism evidence="6 7">
    <name type="scientific">Notoacmeibacter ruber</name>
    <dbReference type="NCBI Taxonomy" id="2670375"/>
    <lineage>
        <taxon>Bacteria</taxon>
        <taxon>Pseudomonadati</taxon>
        <taxon>Pseudomonadota</taxon>
        <taxon>Alphaproteobacteria</taxon>
        <taxon>Hyphomicrobiales</taxon>
        <taxon>Notoacmeibacteraceae</taxon>
        <taxon>Notoacmeibacter</taxon>
    </lineage>
</organism>
<dbReference type="GO" id="GO:0005524">
    <property type="term" value="F:ATP binding"/>
    <property type="evidence" value="ECO:0007669"/>
    <property type="project" value="UniProtKB-KW"/>
</dbReference>
<feature type="binding site" evidence="3">
    <location>
        <position position="3"/>
    </location>
    <ligand>
        <name>ATP</name>
        <dbReference type="ChEBI" id="CHEBI:30616"/>
    </ligand>
</feature>
<evidence type="ECO:0000313" key="6">
    <source>
        <dbReference type="EMBL" id="RLQ88086.1"/>
    </source>
</evidence>
<dbReference type="CDD" id="cd14264">
    <property type="entry name" value="DAGK_IM"/>
    <property type="match status" value="1"/>
</dbReference>
<feature type="transmembrane region" description="Helical" evidence="5">
    <location>
        <begin position="49"/>
        <end position="69"/>
    </location>
</feature>
<comment type="subcellular location">
    <subcellularLocation>
        <location evidence="5">Cell inner membrane</location>
        <topology evidence="5">Multi-pass membrane protein</topology>
    </subcellularLocation>
</comment>
<comment type="function">
    <text evidence="5">Catalyzes the ATP-dependent phosphorylation of sn-l,2-diacylglycerol (DAG) to phosphatidic acid. Involved in the recycling of diacylglycerol produced as a by-product during membrane-derived oligosaccharide (MDO) biosynthesis.</text>
</comment>
<keyword evidence="5" id="KW-0997">Cell inner membrane</keyword>
<dbReference type="InterPro" id="IPR033718">
    <property type="entry name" value="DAGK_prok"/>
</dbReference>
<feature type="active site" description="Proton acceptor" evidence="1">
    <location>
        <position position="63"/>
    </location>
</feature>
<feature type="binding site" evidence="2">
    <location>
        <position position="63"/>
    </location>
    <ligand>
        <name>substrate</name>
    </ligand>
</feature>
<dbReference type="Gene3D" id="1.10.3830.10">
    <property type="entry name" value="Diacylglycerol kinase (DAGK) domain"/>
    <property type="match status" value="1"/>
</dbReference>
<keyword evidence="5" id="KW-0812">Transmembrane</keyword>